<dbReference type="EMBL" id="JAQMWT010000498">
    <property type="protein sequence ID" value="KAJ8600563.1"/>
    <property type="molecule type" value="Genomic_DNA"/>
</dbReference>
<dbReference type="SUPFAM" id="SSF103473">
    <property type="entry name" value="MFS general substrate transporter"/>
    <property type="match status" value="1"/>
</dbReference>
<evidence type="ECO:0000256" key="8">
    <source>
        <dbReference type="SAM" id="Phobius"/>
    </source>
</evidence>
<name>A0AAD7UBE8_9STRA</name>
<keyword evidence="3" id="KW-0813">Transport</keyword>
<keyword evidence="11" id="KW-1185">Reference proteome</keyword>
<dbReference type="PIRSF" id="PIRSF002808">
    <property type="entry name" value="Hexose_phosphate_transp"/>
    <property type="match status" value="1"/>
</dbReference>
<evidence type="ECO:0000256" key="7">
    <source>
        <dbReference type="ARBA" id="ARBA00023136"/>
    </source>
</evidence>
<comment type="subcellular location">
    <subcellularLocation>
        <location evidence="1">Membrane</location>
        <topology evidence="1">Multi-pass membrane protein</topology>
    </subcellularLocation>
</comment>
<feature type="transmembrane region" description="Helical" evidence="8">
    <location>
        <begin position="308"/>
        <end position="326"/>
    </location>
</feature>
<dbReference type="Pfam" id="PF07690">
    <property type="entry name" value="MFS_1"/>
    <property type="match status" value="1"/>
</dbReference>
<accession>A0AAD7UBE8</accession>
<proteinExistence type="inferred from homology"/>
<dbReference type="PROSITE" id="PS50850">
    <property type="entry name" value="MFS"/>
    <property type="match status" value="1"/>
</dbReference>
<dbReference type="PANTHER" id="PTHR43184">
    <property type="entry name" value="MAJOR FACILITATOR SUPERFAMILY TRANSPORTER 16, ISOFORM B"/>
    <property type="match status" value="1"/>
</dbReference>
<evidence type="ECO:0000256" key="5">
    <source>
        <dbReference type="ARBA" id="ARBA00022692"/>
    </source>
</evidence>
<evidence type="ECO:0000256" key="6">
    <source>
        <dbReference type="ARBA" id="ARBA00022989"/>
    </source>
</evidence>
<organism evidence="10 11">
    <name type="scientific">Chrysophaeum taylorii</name>
    <dbReference type="NCBI Taxonomy" id="2483200"/>
    <lineage>
        <taxon>Eukaryota</taxon>
        <taxon>Sar</taxon>
        <taxon>Stramenopiles</taxon>
        <taxon>Ochrophyta</taxon>
        <taxon>Pelagophyceae</taxon>
        <taxon>Pelagomonadales</taxon>
        <taxon>Pelagomonadaceae</taxon>
        <taxon>Chrysophaeum</taxon>
    </lineage>
</organism>
<evidence type="ECO:0000259" key="9">
    <source>
        <dbReference type="PROSITE" id="PS50850"/>
    </source>
</evidence>
<protein>
    <recommendedName>
        <fullName evidence="9">Major facilitator superfamily (MFS) profile domain-containing protein</fullName>
    </recommendedName>
</protein>
<feature type="transmembrane region" description="Helical" evidence="8">
    <location>
        <begin position="374"/>
        <end position="399"/>
    </location>
</feature>
<evidence type="ECO:0000256" key="4">
    <source>
        <dbReference type="ARBA" id="ARBA00022597"/>
    </source>
</evidence>
<sequence length="454" mass="48987">MAPEITTRMQSWVFFITWVQYAANHITRKCYTNVKNIMISKGLSKLVLGRMDAGFMFTYAFGAPLAGQLGDMYNPSKVLGIGLYGSAFCIFLLAVGIWENVGLMNFIFVNAYFLSVYLIFGFFQAIGGPVGTSIMGNWMVTPGAKKNRGLIYGSWTTHQYFGNIVAPFIIIACNYAGLDWWWGLMWPVIINAGWGAICYYALPSSPEAAAAQAAVTNGLTTVAEEPARSPISIKAALAIPSVPGYCIAFGFMKTINYVLFFWLPLFLQGHFSSDTANLISTLYDFGMMPGGIIVGLVSDALGGRRGCVVVVFLIILCPLLFVMALAADNLNIPTLMVILACMGILIGGPNNIVTSAVAADLAEHPSIRGNKQALGTVVGLINGSGSFVAALGQICVPYITDALGWSALWYFMLVATIISCVLMLPKIYSELFGVEAPMPKQKGYATINQAEQKA</sequence>
<keyword evidence="5 8" id="KW-0812">Transmembrane</keyword>
<dbReference type="AlphaFoldDB" id="A0AAD7UBE8"/>
<keyword evidence="6 8" id="KW-1133">Transmembrane helix</keyword>
<evidence type="ECO:0000256" key="3">
    <source>
        <dbReference type="ARBA" id="ARBA00022448"/>
    </source>
</evidence>
<dbReference type="InterPro" id="IPR000849">
    <property type="entry name" value="Sugar_P_transporter"/>
</dbReference>
<reference evidence="10" key="1">
    <citation type="submission" date="2023-01" db="EMBL/GenBank/DDBJ databases">
        <title>Metagenome sequencing of chrysophaentin producing Chrysophaeum taylorii.</title>
        <authorList>
            <person name="Davison J."/>
            <person name="Bewley C."/>
        </authorList>
    </citation>
    <scope>NUCLEOTIDE SEQUENCE</scope>
    <source>
        <strain evidence="10">NIES-1699</strain>
    </source>
</reference>
<comment type="caution">
    <text evidence="10">The sequence shown here is derived from an EMBL/GenBank/DDBJ whole genome shotgun (WGS) entry which is preliminary data.</text>
</comment>
<feature type="transmembrane region" description="Helical" evidence="8">
    <location>
        <begin position="184"/>
        <end position="202"/>
    </location>
</feature>
<keyword evidence="7 8" id="KW-0472">Membrane</keyword>
<dbReference type="InterPro" id="IPR011701">
    <property type="entry name" value="MFS"/>
</dbReference>
<dbReference type="InterPro" id="IPR036259">
    <property type="entry name" value="MFS_trans_sf"/>
</dbReference>
<dbReference type="GO" id="GO:0022857">
    <property type="term" value="F:transmembrane transporter activity"/>
    <property type="evidence" value="ECO:0007669"/>
    <property type="project" value="InterPro"/>
</dbReference>
<evidence type="ECO:0000256" key="2">
    <source>
        <dbReference type="ARBA" id="ARBA00009598"/>
    </source>
</evidence>
<gene>
    <name evidence="10" type="ORF">CTAYLR_007933</name>
</gene>
<feature type="transmembrane region" description="Helical" evidence="8">
    <location>
        <begin position="405"/>
        <end position="424"/>
    </location>
</feature>
<keyword evidence="4" id="KW-0762">Sugar transport</keyword>
<dbReference type="PANTHER" id="PTHR43184:SF12">
    <property type="entry name" value="SUGAR PHOSPHATE EXCHANGER 3"/>
    <property type="match status" value="1"/>
</dbReference>
<feature type="transmembrane region" description="Helical" evidence="8">
    <location>
        <begin position="242"/>
        <end position="262"/>
    </location>
</feature>
<evidence type="ECO:0000256" key="1">
    <source>
        <dbReference type="ARBA" id="ARBA00004141"/>
    </source>
</evidence>
<feature type="transmembrane region" description="Helical" evidence="8">
    <location>
        <begin position="282"/>
        <end position="301"/>
    </location>
</feature>
<evidence type="ECO:0000313" key="11">
    <source>
        <dbReference type="Proteomes" id="UP001230188"/>
    </source>
</evidence>
<dbReference type="GO" id="GO:0005789">
    <property type="term" value="C:endoplasmic reticulum membrane"/>
    <property type="evidence" value="ECO:0007669"/>
    <property type="project" value="TreeGrafter"/>
</dbReference>
<dbReference type="Gene3D" id="1.20.1250.20">
    <property type="entry name" value="MFS general substrate transporter like domains"/>
    <property type="match status" value="2"/>
</dbReference>
<comment type="similarity">
    <text evidence="2">Belongs to the major facilitator superfamily. Organophosphate:Pi antiporter (OPA) (TC 2.A.1.4) family.</text>
</comment>
<feature type="transmembrane region" description="Helical" evidence="8">
    <location>
        <begin position="332"/>
        <end position="353"/>
    </location>
</feature>
<dbReference type="InterPro" id="IPR020846">
    <property type="entry name" value="MFS_dom"/>
</dbReference>
<evidence type="ECO:0000313" key="10">
    <source>
        <dbReference type="EMBL" id="KAJ8600563.1"/>
    </source>
</evidence>
<feature type="domain" description="Major facilitator superfamily (MFS) profile" evidence="9">
    <location>
        <begin position="236"/>
        <end position="454"/>
    </location>
</feature>
<dbReference type="Proteomes" id="UP001230188">
    <property type="component" value="Unassembled WGS sequence"/>
</dbReference>
<feature type="transmembrane region" description="Helical" evidence="8">
    <location>
        <begin position="78"/>
        <end position="98"/>
    </location>
</feature>